<gene>
    <name evidence="9" type="ORF">SLNWT_3043</name>
</gene>
<evidence type="ECO:0000256" key="5">
    <source>
        <dbReference type="ARBA" id="ARBA00022777"/>
    </source>
</evidence>
<dbReference type="PANTHER" id="PTHR43289">
    <property type="entry name" value="MITOGEN-ACTIVATED PROTEIN KINASE KINASE KINASE 20-RELATED"/>
    <property type="match status" value="1"/>
</dbReference>
<evidence type="ECO:0000313" key="10">
    <source>
        <dbReference type="Proteomes" id="UP000031523"/>
    </source>
</evidence>
<evidence type="ECO:0000313" key="9">
    <source>
        <dbReference type="EMBL" id="AJE83419.1"/>
    </source>
</evidence>
<keyword evidence="6" id="KW-0067">ATP-binding</keyword>
<dbReference type="Gene3D" id="3.30.200.20">
    <property type="entry name" value="Phosphorylase Kinase, domain 1"/>
    <property type="match status" value="1"/>
</dbReference>
<proteinExistence type="predicted"/>
<evidence type="ECO:0000256" key="2">
    <source>
        <dbReference type="ARBA" id="ARBA00022527"/>
    </source>
</evidence>
<feature type="compositionally biased region" description="Basic and acidic residues" evidence="7">
    <location>
        <begin position="143"/>
        <end position="158"/>
    </location>
</feature>
<evidence type="ECO:0000256" key="4">
    <source>
        <dbReference type="ARBA" id="ARBA00022741"/>
    </source>
</evidence>
<name>A0A0B5EPD6_STRA4</name>
<dbReference type="PANTHER" id="PTHR43289:SF6">
    <property type="entry name" value="SERINE_THREONINE-PROTEIN KINASE NEKL-3"/>
    <property type="match status" value="1"/>
</dbReference>
<evidence type="ECO:0000256" key="6">
    <source>
        <dbReference type="ARBA" id="ARBA00022840"/>
    </source>
</evidence>
<dbReference type="GO" id="GO:0005524">
    <property type="term" value="F:ATP binding"/>
    <property type="evidence" value="ECO:0007669"/>
    <property type="project" value="UniProtKB-KW"/>
</dbReference>
<protein>
    <recommendedName>
        <fullName evidence="1">non-specific serine/threonine protein kinase</fullName>
        <ecNumber evidence="1">2.7.11.1</ecNumber>
    </recommendedName>
</protein>
<reference evidence="9 10" key="1">
    <citation type="submission" date="2015-01" db="EMBL/GenBank/DDBJ databases">
        <title>Enhanced salinomycin production by adjusting the supply of polyketide extender units in Streptomyce albus DSM 41398.</title>
        <authorList>
            <person name="Lu C."/>
        </authorList>
    </citation>
    <scope>NUCLEOTIDE SEQUENCE [LARGE SCALE GENOMIC DNA]</scope>
    <source>
        <strain evidence="10">ATCC 21838 / DSM 41398 / FERM P-419 / JCM 4703 / NBRC 107858</strain>
    </source>
</reference>
<organism evidence="9 10">
    <name type="scientific">Streptomyces albus (strain ATCC 21838 / DSM 41398 / FERM P-419 / JCM 4703 / NBRC 107858)</name>
    <dbReference type="NCBI Taxonomy" id="1081613"/>
    <lineage>
        <taxon>Bacteria</taxon>
        <taxon>Bacillati</taxon>
        <taxon>Actinomycetota</taxon>
        <taxon>Actinomycetes</taxon>
        <taxon>Kitasatosporales</taxon>
        <taxon>Streptomycetaceae</taxon>
        <taxon>Streptomyces</taxon>
    </lineage>
</organism>
<keyword evidence="3" id="KW-0808">Transferase</keyword>
<dbReference type="SMART" id="SM00220">
    <property type="entry name" value="S_TKc"/>
    <property type="match status" value="1"/>
</dbReference>
<dbReference type="PROSITE" id="PS50011">
    <property type="entry name" value="PROTEIN_KINASE_DOM"/>
    <property type="match status" value="1"/>
</dbReference>
<keyword evidence="4" id="KW-0547">Nucleotide-binding</keyword>
<dbReference type="InterPro" id="IPR000719">
    <property type="entry name" value="Prot_kinase_dom"/>
</dbReference>
<dbReference type="InterPro" id="IPR011009">
    <property type="entry name" value="Kinase-like_dom_sf"/>
</dbReference>
<keyword evidence="10" id="KW-1185">Reference proteome</keyword>
<sequence length="324" mass="35776">MARGQRIADRCAMRMPIGHRAMREVWKCTDLHLRRLVALNFIRPELHDFDDERQRIVRCFRRETAALAGVDHPHVATVHNARGWKTMQHLVMQLVPGVATVVDLVSEHSPLAMDAAGVAGAQITAGLSAVRAARLVHRGSQTAERRGGAQRHLEDHRLQSGGRARRHPHTIDRPVRGHDAPDSQALEQEGGPHSHVDHRADLYSPGCLLYFMPTEEPPSTASIPALVMLALRTSTPPALASFRHDLPPDLEDLVLRLLAKHPGEQHADATSVESLLAPHIPASTPDASWGSFPDPGMDITRPSRFPASPRPLATRVDNRAWGRR</sequence>
<dbReference type="Gene3D" id="1.10.510.10">
    <property type="entry name" value="Transferase(Phosphotransferase) domain 1"/>
    <property type="match status" value="1"/>
</dbReference>
<accession>A0A0B5EPD6</accession>
<dbReference type="EMBL" id="CP010519">
    <property type="protein sequence ID" value="AJE83419.1"/>
    <property type="molecule type" value="Genomic_DNA"/>
</dbReference>
<dbReference type="Proteomes" id="UP000031523">
    <property type="component" value="Chromosome"/>
</dbReference>
<dbReference type="KEGG" id="sals:SLNWT_3043"/>
<feature type="domain" description="Protein kinase" evidence="8">
    <location>
        <begin position="11"/>
        <end position="280"/>
    </location>
</feature>
<feature type="region of interest" description="Disordered" evidence="7">
    <location>
        <begin position="286"/>
        <end position="324"/>
    </location>
</feature>
<feature type="region of interest" description="Disordered" evidence="7">
    <location>
        <begin position="138"/>
        <end position="196"/>
    </location>
</feature>
<evidence type="ECO:0000256" key="1">
    <source>
        <dbReference type="ARBA" id="ARBA00012513"/>
    </source>
</evidence>
<evidence type="ECO:0000256" key="7">
    <source>
        <dbReference type="SAM" id="MobiDB-lite"/>
    </source>
</evidence>
<keyword evidence="5 9" id="KW-0418">Kinase</keyword>
<dbReference type="GO" id="GO:0004674">
    <property type="term" value="F:protein serine/threonine kinase activity"/>
    <property type="evidence" value="ECO:0007669"/>
    <property type="project" value="UniProtKB-KW"/>
</dbReference>
<dbReference type="AlphaFoldDB" id="A0A0B5EPD6"/>
<dbReference type="EC" id="2.7.11.1" evidence="1"/>
<dbReference type="SUPFAM" id="SSF56112">
    <property type="entry name" value="Protein kinase-like (PK-like)"/>
    <property type="match status" value="1"/>
</dbReference>
<keyword evidence="2 9" id="KW-0723">Serine/threonine-protein kinase</keyword>
<evidence type="ECO:0000259" key="8">
    <source>
        <dbReference type="PROSITE" id="PS50011"/>
    </source>
</evidence>
<feature type="compositionally biased region" description="Basic and acidic residues" evidence="7">
    <location>
        <begin position="169"/>
        <end position="181"/>
    </location>
</feature>
<evidence type="ECO:0000256" key="3">
    <source>
        <dbReference type="ARBA" id="ARBA00022679"/>
    </source>
</evidence>